<gene>
    <name evidence="5" type="ORF">POM88_009907</name>
</gene>
<evidence type="ECO:0000313" key="6">
    <source>
        <dbReference type="Proteomes" id="UP001237642"/>
    </source>
</evidence>
<keyword evidence="3" id="KW-0732">Signal</keyword>
<protein>
    <submittedName>
        <fullName evidence="5">Phytocyanin domain-containing protein</fullName>
    </submittedName>
</protein>
<dbReference type="InterPro" id="IPR003245">
    <property type="entry name" value="Phytocyanin_dom"/>
</dbReference>
<evidence type="ECO:0000256" key="2">
    <source>
        <dbReference type="ARBA" id="ARBA00023180"/>
    </source>
</evidence>
<dbReference type="AlphaFoldDB" id="A0AAD8J9M9"/>
<organism evidence="5 6">
    <name type="scientific">Heracleum sosnowskyi</name>
    <dbReference type="NCBI Taxonomy" id="360622"/>
    <lineage>
        <taxon>Eukaryota</taxon>
        <taxon>Viridiplantae</taxon>
        <taxon>Streptophyta</taxon>
        <taxon>Embryophyta</taxon>
        <taxon>Tracheophyta</taxon>
        <taxon>Spermatophyta</taxon>
        <taxon>Magnoliopsida</taxon>
        <taxon>eudicotyledons</taxon>
        <taxon>Gunneridae</taxon>
        <taxon>Pentapetalae</taxon>
        <taxon>asterids</taxon>
        <taxon>campanulids</taxon>
        <taxon>Apiales</taxon>
        <taxon>Apiaceae</taxon>
        <taxon>Apioideae</taxon>
        <taxon>apioid superclade</taxon>
        <taxon>Tordylieae</taxon>
        <taxon>Tordyliinae</taxon>
        <taxon>Heracleum</taxon>
    </lineage>
</organism>
<feature type="signal peptide" evidence="3">
    <location>
        <begin position="1"/>
        <end position="26"/>
    </location>
</feature>
<feature type="domain" description="Phytocyanin" evidence="4">
    <location>
        <begin position="155"/>
        <end position="259"/>
    </location>
</feature>
<dbReference type="CDD" id="cd04216">
    <property type="entry name" value="Phytocyanin"/>
    <property type="match status" value="1"/>
</dbReference>
<comment type="caution">
    <text evidence="5">The sequence shown here is derived from an EMBL/GenBank/DDBJ whole genome shotgun (WGS) entry which is preliminary data.</text>
</comment>
<evidence type="ECO:0000256" key="1">
    <source>
        <dbReference type="ARBA" id="ARBA00023157"/>
    </source>
</evidence>
<dbReference type="Gene3D" id="2.60.40.420">
    <property type="entry name" value="Cupredoxins - blue copper proteins"/>
    <property type="match status" value="2"/>
</dbReference>
<dbReference type="GO" id="GO:0009055">
    <property type="term" value="F:electron transfer activity"/>
    <property type="evidence" value="ECO:0007669"/>
    <property type="project" value="InterPro"/>
</dbReference>
<dbReference type="GO" id="GO:0005886">
    <property type="term" value="C:plasma membrane"/>
    <property type="evidence" value="ECO:0007669"/>
    <property type="project" value="TreeGrafter"/>
</dbReference>
<reference evidence="5" key="2">
    <citation type="submission" date="2023-05" db="EMBL/GenBank/DDBJ databases">
        <authorList>
            <person name="Schelkunov M.I."/>
        </authorList>
    </citation>
    <scope>NUCLEOTIDE SEQUENCE</scope>
    <source>
        <strain evidence="5">Hsosn_3</strain>
        <tissue evidence="5">Leaf</tissue>
    </source>
</reference>
<dbReference type="InterPro" id="IPR008972">
    <property type="entry name" value="Cupredoxin"/>
</dbReference>
<sequence length="260" mass="28238">MVKMLRKVSLSITVIVILMIQKPVASFFDQRTHIIPWTSLPGISVPYSIWSSIQRFSVDDKMVFVFPQGLHTAAEVTKEGYDNCNLTEIISIEAASPATFNIESVGKHYYICTVAGHCQIGQKVAITVPDSSPAILATSAPLSSSSRDVSGEAVTTHIVGDGFGWAPSSGGASDYKAWASNRTFRVGDTLVFKFVNKLHDVALVPESAYENCDTSNSAVAVYKRSPATVILNSPGNYYFTTTNPQMCDFGQQLAINVRAR</sequence>
<evidence type="ECO:0000259" key="4">
    <source>
        <dbReference type="PROSITE" id="PS51485"/>
    </source>
</evidence>
<proteinExistence type="predicted"/>
<dbReference type="FunFam" id="2.60.40.420:FF:000034">
    <property type="entry name" value="Cupredoxin superfamily protein"/>
    <property type="match status" value="2"/>
</dbReference>
<dbReference type="Proteomes" id="UP001237642">
    <property type="component" value="Unassembled WGS sequence"/>
</dbReference>
<evidence type="ECO:0000256" key="3">
    <source>
        <dbReference type="SAM" id="SignalP"/>
    </source>
</evidence>
<dbReference type="PANTHER" id="PTHR33021">
    <property type="entry name" value="BLUE COPPER PROTEIN"/>
    <property type="match status" value="1"/>
</dbReference>
<dbReference type="InterPro" id="IPR039391">
    <property type="entry name" value="Phytocyanin-like"/>
</dbReference>
<reference evidence="5" key="1">
    <citation type="submission" date="2023-02" db="EMBL/GenBank/DDBJ databases">
        <title>Genome of toxic invasive species Heracleum sosnowskyi carries increased number of genes despite the absence of recent whole-genome duplications.</title>
        <authorList>
            <person name="Schelkunov M."/>
            <person name="Shtratnikova V."/>
            <person name="Makarenko M."/>
            <person name="Klepikova A."/>
            <person name="Omelchenko D."/>
            <person name="Novikova G."/>
            <person name="Obukhova E."/>
            <person name="Bogdanov V."/>
            <person name="Penin A."/>
            <person name="Logacheva M."/>
        </authorList>
    </citation>
    <scope>NUCLEOTIDE SEQUENCE</scope>
    <source>
        <strain evidence="5">Hsosn_3</strain>
        <tissue evidence="5">Leaf</tissue>
    </source>
</reference>
<feature type="domain" description="Phytocyanin" evidence="4">
    <location>
        <begin position="31"/>
        <end position="130"/>
    </location>
</feature>
<keyword evidence="1" id="KW-1015">Disulfide bond</keyword>
<dbReference type="PROSITE" id="PS51485">
    <property type="entry name" value="PHYTOCYANIN"/>
    <property type="match status" value="2"/>
</dbReference>
<accession>A0AAD8J9M9</accession>
<dbReference type="PANTHER" id="PTHR33021:SF496">
    <property type="entry name" value="OS08G0482700 PROTEIN"/>
    <property type="match status" value="1"/>
</dbReference>
<keyword evidence="2" id="KW-0325">Glycoprotein</keyword>
<evidence type="ECO:0000313" key="5">
    <source>
        <dbReference type="EMBL" id="KAK1400044.1"/>
    </source>
</evidence>
<keyword evidence="6" id="KW-1185">Reference proteome</keyword>
<name>A0AAD8J9M9_9APIA</name>
<dbReference type="EMBL" id="JAUIZM010000002">
    <property type="protein sequence ID" value="KAK1400044.1"/>
    <property type="molecule type" value="Genomic_DNA"/>
</dbReference>
<dbReference type="SUPFAM" id="SSF49503">
    <property type="entry name" value="Cupredoxins"/>
    <property type="match status" value="2"/>
</dbReference>
<dbReference type="Pfam" id="PF02298">
    <property type="entry name" value="Cu_bind_like"/>
    <property type="match status" value="2"/>
</dbReference>
<feature type="chain" id="PRO_5042251429" evidence="3">
    <location>
        <begin position="27"/>
        <end position="260"/>
    </location>
</feature>